<dbReference type="InterPro" id="IPR050221">
    <property type="entry name" value="26S_Proteasome_ATPase"/>
</dbReference>
<proteinExistence type="inferred from homology"/>
<dbReference type="SMART" id="SM00382">
    <property type="entry name" value="AAA"/>
    <property type="match status" value="1"/>
</dbReference>
<name>A0A4V1BJ62_9RHOB</name>
<dbReference type="InterPro" id="IPR054472">
    <property type="entry name" value="WHD"/>
</dbReference>
<gene>
    <name evidence="5" type="ORF">E4191_11105</name>
</gene>
<evidence type="ECO:0000259" key="4">
    <source>
        <dbReference type="SMART" id="SM00382"/>
    </source>
</evidence>
<dbReference type="GO" id="GO:0005524">
    <property type="term" value="F:ATP binding"/>
    <property type="evidence" value="ECO:0007669"/>
    <property type="project" value="UniProtKB-KW"/>
</dbReference>
<accession>A0A4V1BJ62</accession>
<organism evidence="5 6">
    <name type="scientific">Paracoccus liaowanqingii</name>
    <dbReference type="NCBI Taxonomy" id="2560053"/>
    <lineage>
        <taxon>Bacteria</taxon>
        <taxon>Pseudomonadati</taxon>
        <taxon>Pseudomonadota</taxon>
        <taxon>Alphaproteobacteria</taxon>
        <taxon>Rhodobacterales</taxon>
        <taxon>Paracoccaceae</taxon>
        <taxon>Paracoccus</taxon>
    </lineage>
</organism>
<dbReference type="KEGG" id="plia:E4191_11105"/>
<dbReference type="GO" id="GO:0016887">
    <property type="term" value="F:ATP hydrolysis activity"/>
    <property type="evidence" value="ECO:0007669"/>
    <property type="project" value="InterPro"/>
</dbReference>
<evidence type="ECO:0000256" key="3">
    <source>
        <dbReference type="ARBA" id="ARBA00022840"/>
    </source>
</evidence>
<keyword evidence="2" id="KW-0547">Nucleotide-binding</keyword>
<dbReference type="RefSeq" id="WP_135313464.1">
    <property type="nucleotide sequence ID" value="NZ_CP038439.1"/>
</dbReference>
<keyword evidence="3 5" id="KW-0067">ATP-binding</keyword>
<dbReference type="AlphaFoldDB" id="A0A4V1BJ62"/>
<evidence type="ECO:0000313" key="5">
    <source>
        <dbReference type="EMBL" id="QBX35182.1"/>
    </source>
</evidence>
<dbReference type="SUPFAM" id="SSF52540">
    <property type="entry name" value="P-loop containing nucleoside triphosphate hydrolases"/>
    <property type="match status" value="1"/>
</dbReference>
<comment type="similarity">
    <text evidence="1">Belongs to the AAA ATPase family.</text>
</comment>
<dbReference type="Pfam" id="PF22977">
    <property type="entry name" value="WHD"/>
    <property type="match status" value="1"/>
</dbReference>
<feature type="domain" description="AAA+ ATPase" evidence="4">
    <location>
        <begin position="484"/>
        <end position="617"/>
    </location>
</feature>
<dbReference type="Pfam" id="PF00004">
    <property type="entry name" value="AAA"/>
    <property type="match status" value="1"/>
</dbReference>
<dbReference type="Gene3D" id="3.40.50.300">
    <property type="entry name" value="P-loop containing nucleotide triphosphate hydrolases"/>
    <property type="match status" value="1"/>
</dbReference>
<reference evidence="6" key="1">
    <citation type="submission" date="2019-03" db="EMBL/GenBank/DDBJ databases">
        <authorList>
            <person name="Li J."/>
        </authorList>
    </citation>
    <scope>NUCLEOTIDE SEQUENCE [LARGE SCALE GENOMIC DNA]</scope>
    <source>
        <strain evidence="6">2251</strain>
    </source>
</reference>
<evidence type="ECO:0000256" key="1">
    <source>
        <dbReference type="ARBA" id="ARBA00006914"/>
    </source>
</evidence>
<protein>
    <submittedName>
        <fullName evidence="5">ATP-binding protein</fullName>
    </submittedName>
</protein>
<dbReference type="EMBL" id="CP038439">
    <property type="protein sequence ID" value="QBX35182.1"/>
    <property type="molecule type" value="Genomic_DNA"/>
</dbReference>
<evidence type="ECO:0000313" key="6">
    <source>
        <dbReference type="Proteomes" id="UP000296374"/>
    </source>
</evidence>
<dbReference type="InterPro" id="IPR027417">
    <property type="entry name" value="P-loop_NTPase"/>
</dbReference>
<evidence type="ECO:0000256" key="2">
    <source>
        <dbReference type="ARBA" id="ARBA00022741"/>
    </source>
</evidence>
<dbReference type="PANTHER" id="PTHR23073">
    <property type="entry name" value="26S PROTEASOME REGULATORY SUBUNIT"/>
    <property type="match status" value="1"/>
</dbReference>
<dbReference type="CDD" id="cd19481">
    <property type="entry name" value="RecA-like_protease"/>
    <property type="match status" value="1"/>
</dbReference>
<sequence length="707" mass="75566">MAGRAKLSREDLATLHLHLWLSALNRSLAAGLRRRTVGIEALRAMASPAGTLAPHHADALLSGIEHRIRNGTDPLPEIALSPPESEAEAEMLRDDPLPPPLERLSRDAGLSAFERAALLICAAPEIAPDYRRLYGYVLDDLARNSPSVEVVLTLAGGTGARDGSCRRRLGPGGALRRLGLLVADDPVATAMKTRLEPAPGLTEWLLGALPAPPVSLNDPRMILPGAVADEARRAALGPAIRCLATADNALVGLWGPEPGRHDDILADFASSIVRPVFRGDLGGEGSDWAARLREQAAIAAGAEAILWLETQALPPFGAQGRPLAEALARLPLRIVLSGRTPWRPAILIGNRPYADILLPVTEGPTAWPLPTDALPPDAAAALDARYRLGLRERRAAVQVALSERRNRTNGSVPDLLPALARAARLVATPAHLPSVILVEPRRDLSDLVAPEDLHRQITEIAALYAHAPMVDGAWGFGRLTGSSGALKALFTGDPGTGKTMAAEVIAGTAGVALMKVDLSQVVSKWVGETEKNLEAVFDHAEQSRAALFFDEADALFGRRGEVRHGTDRYANLEVSYLLQRLEAFSGGLVILASNQRDEIDPAFIRRFQIALNFPRPGRDERLRLWHLAFARAPLGSDVDLAAAAAFDLTGGAIMTAARMAALLAAGDGSERIAQEHLAAATERQFRKEARLMDASQPDGLSVARTRI</sequence>
<dbReference type="InterPro" id="IPR003593">
    <property type="entry name" value="AAA+_ATPase"/>
</dbReference>
<dbReference type="InterPro" id="IPR003959">
    <property type="entry name" value="ATPase_AAA_core"/>
</dbReference>
<dbReference type="Proteomes" id="UP000296374">
    <property type="component" value="Chromosome"/>
</dbReference>